<dbReference type="SUPFAM" id="SSF55120">
    <property type="entry name" value="Pseudouridine synthase"/>
    <property type="match status" value="1"/>
</dbReference>
<evidence type="ECO:0000313" key="8">
    <source>
        <dbReference type="Proteomes" id="UP000279029"/>
    </source>
</evidence>
<evidence type="ECO:0000256" key="5">
    <source>
        <dbReference type="RuleBase" id="RU003887"/>
    </source>
</evidence>
<dbReference type="PANTHER" id="PTHR47683">
    <property type="entry name" value="PSEUDOURIDINE SYNTHASE FAMILY PROTEIN-RELATED"/>
    <property type="match status" value="1"/>
</dbReference>
<dbReference type="InterPro" id="IPR050343">
    <property type="entry name" value="RsuA_PseudoU_synthase"/>
</dbReference>
<dbReference type="FunFam" id="3.30.70.1560:FF:000001">
    <property type="entry name" value="Pseudouridine synthase"/>
    <property type="match status" value="1"/>
</dbReference>
<dbReference type="PANTHER" id="PTHR47683:SF4">
    <property type="entry name" value="PSEUDOURIDINE SYNTHASE"/>
    <property type="match status" value="1"/>
</dbReference>
<evidence type="ECO:0000256" key="1">
    <source>
        <dbReference type="ARBA" id="ARBA00008348"/>
    </source>
</evidence>
<dbReference type="EMBL" id="LR130778">
    <property type="protein sequence ID" value="VDN45856.1"/>
    <property type="molecule type" value="Genomic_DNA"/>
</dbReference>
<keyword evidence="3 5" id="KW-0413">Isomerase</keyword>
<dbReference type="CDD" id="cd00165">
    <property type="entry name" value="S4"/>
    <property type="match status" value="1"/>
</dbReference>
<organism evidence="7 8">
    <name type="scientific">Petrocella atlantisensis</name>
    <dbReference type="NCBI Taxonomy" id="2173034"/>
    <lineage>
        <taxon>Bacteria</taxon>
        <taxon>Bacillati</taxon>
        <taxon>Bacillota</taxon>
        <taxon>Clostridia</taxon>
        <taxon>Lachnospirales</taxon>
        <taxon>Vallitaleaceae</taxon>
        <taxon>Petrocella</taxon>
    </lineage>
</organism>
<dbReference type="InterPro" id="IPR036986">
    <property type="entry name" value="S4_RNA-bd_sf"/>
</dbReference>
<dbReference type="InterPro" id="IPR002942">
    <property type="entry name" value="S4_RNA-bd"/>
</dbReference>
<dbReference type="Pfam" id="PF00849">
    <property type="entry name" value="PseudoU_synth_2"/>
    <property type="match status" value="1"/>
</dbReference>
<reference evidence="7 8" key="1">
    <citation type="submission" date="2018-09" db="EMBL/GenBank/DDBJ databases">
        <authorList>
            <person name="Postec A."/>
        </authorList>
    </citation>
    <scope>NUCLEOTIDE SEQUENCE [LARGE SCALE GENOMIC DNA]</scope>
    <source>
        <strain evidence="7">70B-A</strain>
    </source>
</reference>
<dbReference type="GO" id="GO:0003723">
    <property type="term" value="F:RNA binding"/>
    <property type="evidence" value="ECO:0007669"/>
    <property type="project" value="UniProtKB-KW"/>
</dbReference>
<dbReference type="OrthoDB" id="9807213at2"/>
<keyword evidence="8" id="KW-1185">Reference proteome</keyword>
<proteinExistence type="inferred from homology"/>
<dbReference type="Gene3D" id="3.30.70.580">
    <property type="entry name" value="Pseudouridine synthase I, catalytic domain, N-terminal subdomain"/>
    <property type="match status" value="1"/>
</dbReference>
<dbReference type="SMART" id="SM00363">
    <property type="entry name" value="S4"/>
    <property type="match status" value="1"/>
</dbReference>
<dbReference type="KEGG" id="cbar:PATL70BA_0019"/>
<dbReference type="InterPro" id="IPR042092">
    <property type="entry name" value="PsdUridine_s_RsuA/RluB/E/F_cat"/>
</dbReference>
<evidence type="ECO:0000313" key="7">
    <source>
        <dbReference type="EMBL" id="VDN45856.1"/>
    </source>
</evidence>
<dbReference type="PROSITE" id="PS50889">
    <property type="entry name" value="S4"/>
    <property type="match status" value="1"/>
</dbReference>
<dbReference type="Pfam" id="PF01479">
    <property type="entry name" value="S4"/>
    <property type="match status" value="1"/>
</dbReference>
<dbReference type="EC" id="5.4.99.-" evidence="5"/>
<accession>A0A3P7RS59</accession>
<keyword evidence="2 4" id="KW-0694">RNA-binding</keyword>
<dbReference type="InterPro" id="IPR020103">
    <property type="entry name" value="PsdUridine_synth_cat_dom_sf"/>
</dbReference>
<comment type="similarity">
    <text evidence="1 5">Belongs to the pseudouridine synthase RsuA family.</text>
</comment>
<evidence type="ECO:0000256" key="3">
    <source>
        <dbReference type="ARBA" id="ARBA00023235"/>
    </source>
</evidence>
<feature type="domain" description="RNA-binding S4" evidence="6">
    <location>
        <begin position="3"/>
        <end position="62"/>
    </location>
</feature>
<dbReference type="Gene3D" id="3.30.70.1560">
    <property type="entry name" value="Alpha-L RNA-binding motif"/>
    <property type="match status" value="1"/>
</dbReference>
<evidence type="ECO:0000256" key="2">
    <source>
        <dbReference type="ARBA" id="ARBA00022884"/>
    </source>
</evidence>
<dbReference type="Gene3D" id="3.10.290.10">
    <property type="entry name" value="RNA-binding S4 domain"/>
    <property type="match status" value="1"/>
</dbReference>
<dbReference type="CDD" id="cd02553">
    <property type="entry name" value="PseudoU_synth_RsuA"/>
    <property type="match status" value="1"/>
</dbReference>
<dbReference type="InterPro" id="IPR020094">
    <property type="entry name" value="TruA/RsuA/RluB/E/F_N"/>
</dbReference>
<dbReference type="NCBIfam" id="TIGR00093">
    <property type="entry name" value="pseudouridine synthase"/>
    <property type="match status" value="1"/>
</dbReference>
<dbReference type="InterPro" id="IPR006145">
    <property type="entry name" value="PsdUridine_synth_RsuA/RluA"/>
</dbReference>
<dbReference type="InterPro" id="IPR018496">
    <property type="entry name" value="PsdUridine_synth_RsuA/RluB_CS"/>
</dbReference>
<dbReference type="SUPFAM" id="SSF55174">
    <property type="entry name" value="Alpha-L RNA-binding motif"/>
    <property type="match status" value="1"/>
</dbReference>
<sequence>MSMRLDKYLSNMGVGTRREVKKLIQYGKVMVNEEVVKIIDLKVSEEDDHIKVYGKTIGYTANIYIMLNKPAGCVTATHDLKDKTVLDLINHKRKKDLFPIGRLDKDTEGLLILTNDGQLAHRLLSPKKHVPKVYYARIKGCVTLADCKRFSEGVTLEDGYTTMPAKLEILSAGSESEIHITIHEGKFHQVKRMFEAVDKEVIYLKRIQMGGLSLDPNLRLSGYRELREDEVQALETF</sequence>
<dbReference type="GO" id="GO:0120159">
    <property type="term" value="F:rRNA pseudouridine synthase activity"/>
    <property type="evidence" value="ECO:0007669"/>
    <property type="project" value="UniProtKB-ARBA"/>
</dbReference>
<dbReference type="GO" id="GO:0000455">
    <property type="term" value="P:enzyme-directed rRNA pseudouridine synthesis"/>
    <property type="evidence" value="ECO:0007669"/>
    <property type="project" value="UniProtKB-ARBA"/>
</dbReference>
<protein>
    <recommendedName>
        <fullName evidence="5">Pseudouridine synthase</fullName>
        <ecNumber evidence="5">5.4.99.-</ecNumber>
    </recommendedName>
</protein>
<dbReference type="Proteomes" id="UP000279029">
    <property type="component" value="Chromosome"/>
</dbReference>
<dbReference type="PROSITE" id="PS01149">
    <property type="entry name" value="PSI_RSU"/>
    <property type="match status" value="1"/>
</dbReference>
<dbReference type="RefSeq" id="WP_125135452.1">
    <property type="nucleotide sequence ID" value="NZ_LR130778.1"/>
</dbReference>
<evidence type="ECO:0000259" key="6">
    <source>
        <dbReference type="SMART" id="SM00363"/>
    </source>
</evidence>
<name>A0A3P7RS59_9FIRM</name>
<dbReference type="AlphaFoldDB" id="A0A3P7RS59"/>
<evidence type="ECO:0000256" key="4">
    <source>
        <dbReference type="PROSITE-ProRule" id="PRU00182"/>
    </source>
</evidence>
<gene>
    <name evidence="7" type="primary">ytzG</name>
    <name evidence="7" type="ORF">PATL70BA_0019</name>
</gene>
<dbReference type="FunFam" id="3.10.290.10:FF:000003">
    <property type="entry name" value="Pseudouridine synthase"/>
    <property type="match status" value="1"/>
</dbReference>
<dbReference type="InterPro" id="IPR000748">
    <property type="entry name" value="PsdUridine_synth_RsuA/RluB/E/F"/>
</dbReference>
<dbReference type="GO" id="GO:0005829">
    <property type="term" value="C:cytosol"/>
    <property type="evidence" value="ECO:0007669"/>
    <property type="project" value="UniProtKB-ARBA"/>
</dbReference>